<dbReference type="GO" id="GO:0046983">
    <property type="term" value="F:protein dimerization activity"/>
    <property type="evidence" value="ECO:0007669"/>
    <property type="project" value="InterPro"/>
</dbReference>
<dbReference type="EMBL" id="JTDY01004965">
    <property type="protein sequence ID" value="KOB67536.1"/>
    <property type="molecule type" value="Genomic_DNA"/>
</dbReference>
<proteinExistence type="predicted"/>
<dbReference type="Pfam" id="PF16178">
    <property type="entry name" value="Anoct_dimer"/>
    <property type="match status" value="2"/>
</dbReference>
<dbReference type="Proteomes" id="UP000037510">
    <property type="component" value="Unassembled WGS sequence"/>
</dbReference>
<evidence type="ECO:0000313" key="3">
    <source>
        <dbReference type="Proteomes" id="UP000037510"/>
    </source>
</evidence>
<feature type="domain" description="Anoctamin dimerisation" evidence="1">
    <location>
        <begin position="207"/>
        <end position="275"/>
    </location>
</feature>
<name>A0A0L7KWU4_OPEBR</name>
<feature type="domain" description="Anoctamin dimerisation" evidence="1">
    <location>
        <begin position="164"/>
        <end position="206"/>
    </location>
</feature>
<comment type="caution">
    <text evidence="2">The sequence shown here is derived from an EMBL/GenBank/DDBJ whole genome shotgun (WGS) entry which is preliminary data.</text>
</comment>
<dbReference type="InterPro" id="IPR032394">
    <property type="entry name" value="Anoct_dimer"/>
</dbReference>
<reference evidence="2 3" key="1">
    <citation type="journal article" date="2015" name="Genome Biol. Evol.">
        <title>The genome of winter moth (Operophtera brumata) provides a genomic perspective on sexual dimorphism and phenology.</title>
        <authorList>
            <person name="Derks M.F."/>
            <person name="Smit S."/>
            <person name="Salis L."/>
            <person name="Schijlen E."/>
            <person name="Bossers A."/>
            <person name="Mateman C."/>
            <person name="Pijl A.S."/>
            <person name="de Ridder D."/>
            <person name="Groenen M.A."/>
            <person name="Visser M.E."/>
            <person name="Megens H.J."/>
        </authorList>
    </citation>
    <scope>NUCLEOTIDE SEQUENCE [LARGE SCALE GENOMIC DNA]</scope>
    <source>
        <strain evidence="2">WM2013NL</strain>
        <tissue evidence="2">Head and thorax</tissue>
    </source>
</reference>
<dbReference type="AlphaFoldDB" id="A0A0L7KWU4"/>
<gene>
    <name evidence="2" type="ORF">OBRU01_13806</name>
</gene>
<evidence type="ECO:0000259" key="1">
    <source>
        <dbReference type="Pfam" id="PF16178"/>
    </source>
</evidence>
<accession>A0A0L7KWU4</accession>
<protein>
    <submittedName>
        <fullName evidence="2">Anoctamin</fullName>
    </submittedName>
</protein>
<sequence length="278" mass="31190">MSDGDPSLEEDIPKPLLAKAVEENVFTPKIATPIYAGGVKLHHKRTSTGETESFLSEEQRNDLAFSQLFSNGNEGENFHQTERETEEKMGDLHAMSVLSNYQDNLSQDMNTDRDNGSEASTRAAEECGCGIPDGADLPKGNGKPTPNHCSIIMGGVMNNPSLLFNDGVRSIDYVLVWESLKEDGNKPEAHKHRRIFEENLEAEGLHEILKLRMPMKFSALKDVGEKTNSMFDKIDATWQHVMSKLKVDPEQFPERKHRLTAIYSKDKEYLVISKNPAQ</sequence>
<evidence type="ECO:0000313" key="2">
    <source>
        <dbReference type="EMBL" id="KOB67536.1"/>
    </source>
</evidence>
<organism evidence="2 3">
    <name type="scientific">Operophtera brumata</name>
    <name type="common">Winter moth</name>
    <name type="synonym">Phalaena brumata</name>
    <dbReference type="NCBI Taxonomy" id="104452"/>
    <lineage>
        <taxon>Eukaryota</taxon>
        <taxon>Metazoa</taxon>
        <taxon>Ecdysozoa</taxon>
        <taxon>Arthropoda</taxon>
        <taxon>Hexapoda</taxon>
        <taxon>Insecta</taxon>
        <taxon>Pterygota</taxon>
        <taxon>Neoptera</taxon>
        <taxon>Endopterygota</taxon>
        <taxon>Lepidoptera</taxon>
        <taxon>Glossata</taxon>
        <taxon>Ditrysia</taxon>
        <taxon>Geometroidea</taxon>
        <taxon>Geometridae</taxon>
        <taxon>Larentiinae</taxon>
        <taxon>Operophtera</taxon>
    </lineage>
</organism>
<keyword evidence="3" id="KW-1185">Reference proteome</keyword>